<keyword evidence="6" id="KW-0413">Isomerase</keyword>
<dbReference type="PRINTS" id="PR00509">
    <property type="entry name" value="PGMPMM"/>
</dbReference>
<dbReference type="Pfam" id="PF02879">
    <property type="entry name" value="PGM_PMM_II"/>
    <property type="match status" value="1"/>
</dbReference>
<gene>
    <name evidence="10" type="ORF">UV07_C0007G0004</name>
</gene>
<dbReference type="InterPro" id="IPR005845">
    <property type="entry name" value="A-D-PHexomutase_a/b/a-II"/>
</dbReference>
<evidence type="ECO:0000313" key="11">
    <source>
        <dbReference type="Proteomes" id="UP000033986"/>
    </source>
</evidence>
<evidence type="ECO:0000259" key="9">
    <source>
        <dbReference type="Pfam" id="PF02880"/>
    </source>
</evidence>
<comment type="cofactor">
    <cofactor evidence="1">
        <name>Mg(2+)</name>
        <dbReference type="ChEBI" id="CHEBI:18420"/>
    </cofactor>
</comment>
<dbReference type="PANTHER" id="PTHR43771">
    <property type="entry name" value="PHOSPHOMANNOMUTASE"/>
    <property type="match status" value="1"/>
</dbReference>
<evidence type="ECO:0000313" key="10">
    <source>
        <dbReference type="EMBL" id="KKS44517.1"/>
    </source>
</evidence>
<protein>
    <submittedName>
        <fullName evidence="10">Phosphomannomutase</fullName>
    </submittedName>
</protein>
<dbReference type="GO" id="GO:0005975">
    <property type="term" value="P:carbohydrate metabolic process"/>
    <property type="evidence" value="ECO:0007669"/>
    <property type="project" value="InterPro"/>
</dbReference>
<evidence type="ECO:0000259" key="7">
    <source>
        <dbReference type="Pfam" id="PF02878"/>
    </source>
</evidence>
<proteinExistence type="inferred from homology"/>
<keyword evidence="3" id="KW-0597">Phosphoprotein</keyword>
<dbReference type="InterPro" id="IPR005846">
    <property type="entry name" value="A-D-PHexomutase_a/b/a-III"/>
</dbReference>
<dbReference type="InterPro" id="IPR016055">
    <property type="entry name" value="A-D-PHexomutase_a/b/a-I/II/III"/>
</dbReference>
<comment type="similarity">
    <text evidence="2">Belongs to the phosphohexose mutase family.</text>
</comment>
<dbReference type="Proteomes" id="UP000033986">
    <property type="component" value="Unassembled WGS sequence"/>
</dbReference>
<keyword evidence="4" id="KW-0479">Metal-binding</keyword>
<dbReference type="InterPro" id="IPR005841">
    <property type="entry name" value="Alpha-D-phosphohexomutase_SF"/>
</dbReference>
<evidence type="ECO:0000256" key="4">
    <source>
        <dbReference type="ARBA" id="ARBA00022723"/>
    </source>
</evidence>
<evidence type="ECO:0000259" key="8">
    <source>
        <dbReference type="Pfam" id="PF02879"/>
    </source>
</evidence>
<evidence type="ECO:0000256" key="3">
    <source>
        <dbReference type="ARBA" id="ARBA00022553"/>
    </source>
</evidence>
<evidence type="ECO:0000256" key="2">
    <source>
        <dbReference type="ARBA" id="ARBA00010231"/>
    </source>
</evidence>
<dbReference type="GO" id="GO:0016868">
    <property type="term" value="F:intramolecular phosphotransferase activity"/>
    <property type="evidence" value="ECO:0007669"/>
    <property type="project" value="InterPro"/>
</dbReference>
<dbReference type="SUPFAM" id="SSF53738">
    <property type="entry name" value="Phosphoglucomutase, first 3 domains"/>
    <property type="match status" value="3"/>
</dbReference>
<sequence length="370" mass="41462">MNSVNPKIFRAYDIRGIYPDELNESAAYKIGQAFTLYLKKNESEKTENIIVGQDYRLSSPILARSLMEGIIKEGGNILDIGQVSVDAVYFASSHLHFPAIMITASHNSKEWNGFKLMKKDTNLLAMDSGLEEIKNIITQNRWPKEGKTGEIKKQSIDSEFLEYAAGFTDPEYLKPMRIVIDASSGAAGPILEKILKKLPIEYKALNFKPDGNFPSHDPDPTKETNLESLITEVKTGHYHFGCAFDGDGDRIIFIDESGDPISSSIIGAIMAKYFLKQNQKAKIVYGATVGKIVFDTINAYEGVPIRERVGHTFIQRRLRKENGIFGIETSGHYYFDDNFYSDSALISFLTMLNVLSSYNKRLAFDFGIGV</sequence>
<dbReference type="GO" id="GO:0046872">
    <property type="term" value="F:metal ion binding"/>
    <property type="evidence" value="ECO:0007669"/>
    <property type="project" value="UniProtKB-KW"/>
</dbReference>
<dbReference type="Pfam" id="PF02880">
    <property type="entry name" value="PGM_PMM_III"/>
    <property type="match status" value="1"/>
</dbReference>
<dbReference type="InterPro" id="IPR005844">
    <property type="entry name" value="A-D-PHexomutase_a/b/a-I"/>
</dbReference>
<comment type="caution">
    <text evidence="10">The sequence shown here is derived from an EMBL/GenBank/DDBJ whole genome shotgun (WGS) entry which is preliminary data.</text>
</comment>
<reference evidence="10 11" key="1">
    <citation type="journal article" date="2015" name="Nature">
        <title>rRNA introns, odd ribosomes, and small enigmatic genomes across a large radiation of phyla.</title>
        <authorList>
            <person name="Brown C.T."/>
            <person name="Hug L.A."/>
            <person name="Thomas B.C."/>
            <person name="Sharon I."/>
            <person name="Castelle C.J."/>
            <person name="Singh A."/>
            <person name="Wilkins M.J."/>
            <person name="Williams K.H."/>
            <person name="Banfield J.F."/>
        </authorList>
    </citation>
    <scope>NUCLEOTIDE SEQUENCE [LARGE SCALE GENOMIC DNA]</scope>
</reference>
<feature type="domain" description="Alpha-D-phosphohexomutase alpha/beta/alpha" evidence="9">
    <location>
        <begin position="265"/>
        <end position="362"/>
    </location>
</feature>
<keyword evidence="5" id="KW-0460">Magnesium</keyword>
<evidence type="ECO:0000256" key="6">
    <source>
        <dbReference type="ARBA" id="ARBA00023235"/>
    </source>
</evidence>
<name>A0A0G0Z736_9BACT</name>
<feature type="domain" description="Alpha-D-phosphohexomutase alpha/beta/alpha" evidence="8">
    <location>
        <begin position="161"/>
        <end position="258"/>
    </location>
</feature>
<dbReference type="EMBL" id="LCDB01000007">
    <property type="protein sequence ID" value="KKS44517.1"/>
    <property type="molecule type" value="Genomic_DNA"/>
</dbReference>
<feature type="domain" description="Alpha-D-phosphohexomutase alpha/beta/alpha" evidence="7">
    <location>
        <begin position="7"/>
        <end position="141"/>
    </location>
</feature>
<organism evidence="10 11">
    <name type="scientific">Candidatus Azambacteria bacterium GW2011_GWB1_42_17</name>
    <dbReference type="NCBI Taxonomy" id="1618615"/>
    <lineage>
        <taxon>Bacteria</taxon>
        <taxon>Candidatus Azamiibacteriota</taxon>
    </lineage>
</organism>
<dbReference type="AlphaFoldDB" id="A0A0G0Z736"/>
<dbReference type="PANTHER" id="PTHR43771:SF1">
    <property type="entry name" value="PHOSPHOMANNOMUTASE"/>
    <property type="match status" value="1"/>
</dbReference>
<evidence type="ECO:0000256" key="1">
    <source>
        <dbReference type="ARBA" id="ARBA00001946"/>
    </source>
</evidence>
<evidence type="ECO:0000256" key="5">
    <source>
        <dbReference type="ARBA" id="ARBA00022842"/>
    </source>
</evidence>
<dbReference type="Pfam" id="PF02878">
    <property type="entry name" value="PGM_PMM_I"/>
    <property type="match status" value="1"/>
</dbReference>
<accession>A0A0G0Z736</accession>
<dbReference type="Gene3D" id="3.40.120.10">
    <property type="entry name" value="Alpha-D-Glucose-1,6-Bisphosphate, subunit A, domain 3"/>
    <property type="match status" value="3"/>
</dbReference>